<evidence type="ECO:0000313" key="12">
    <source>
        <dbReference type="EMBL" id="BAM40465.1"/>
    </source>
</evidence>
<dbReference type="eggNOG" id="KOG0054">
    <property type="taxonomic scope" value="Eukaryota"/>
</dbReference>
<dbReference type="KEGG" id="tot:TOT_020000721"/>
<evidence type="ECO:0000259" key="10">
    <source>
        <dbReference type="PROSITE" id="PS50893"/>
    </source>
</evidence>
<dbReference type="GO" id="GO:0005524">
    <property type="term" value="F:ATP binding"/>
    <property type="evidence" value="ECO:0007669"/>
    <property type="project" value="UniProtKB-KW"/>
</dbReference>
<evidence type="ECO:0000256" key="7">
    <source>
        <dbReference type="ARBA" id="ARBA00022989"/>
    </source>
</evidence>
<dbReference type="InterPro" id="IPR017871">
    <property type="entry name" value="ABC_transporter-like_CS"/>
</dbReference>
<feature type="transmembrane region" description="Helical" evidence="9">
    <location>
        <begin position="985"/>
        <end position="1010"/>
    </location>
</feature>
<reference evidence="12 13" key="1">
    <citation type="journal article" date="2012" name="MBio">
        <title>Comparative genome analysis of three eukaryotic parasites with differing abilities to transform leukocytes reveals key mediators of Theileria-induced leukocyte transformation.</title>
        <authorList>
            <person name="Hayashida K."/>
            <person name="Hara Y."/>
            <person name="Abe T."/>
            <person name="Yamasaki C."/>
            <person name="Toyoda A."/>
            <person name="Kosuge T."/>
            <person name="Suzuki Y."/>
            <person name="Sato Y."/>
            <person name="Kawashima S."/>
            <person name="Katayama T."/>
            <person name="Wakaguri H."/>
            <person name="Inoue N."/>
            <person name="Homma K."/>
            <person name="Tada-Umezaki M."/>
            <person name="Yagi Y."/>
            <person name="Fujii Y."/>
            <person name="Habara T."/>
            <person name="Kanehisa M."/>
            <person name="Watanabe H."/>
            <person name="Ito K."/>
            <person name="Gojobori T."/>
            <person name="Sugawara H."/>
            <person name="Imanishi T."/>
            <person name="Weir W."/>
            <person name="Gardner M."/>
            <person name="Pain A."/>
            <person name="Shiels B."/>
            <person name="Hattori M."/>
            <person name="Nene V."/>
            <person name="Sugimoto C."/>
        </authorList>
    </citation>
    <scope>NUCLEOTIDE SEQUENCE [LARGE SCALE GENOMIC DNA]</scope>
    <source>
        <strain evidence="12 13">Shintoku</strain>
    </source>
</reference>
<dbReference type="Pfam" id="PF00005">
    <property type="entry name" value="ABC_tran"/>
    <property type="match status" value="2"/>
</dbReference>
<dbReference type="OMA" id="YPRYQNA"/>
<protein>
    <recommendedName>
        <fullName evidence="14">ABC transporter</fullName>
    </recommendedName>
</protein>
<dbReference type="Pfam" id="PF00664">
    <property type="entry name" value="ABC_membrane"/>
    <property type="match status" value="1"/>
</dbReference>
<evidence type="ECO:0000256" key="2">
    <source>
        <dbReference type="ARBA" id="ARBA00009726"/>
    </source>
</evidence>
<dbReference type="GO" id="GO:0140359">
    <property type="term" value="F:ABC-type transporter activity"/>
    <property type="evidence" value="ECO:0007669"/>
    <property type="project" value="InterPro"/>
</dbReference>
<dbReference type="PANTHER" id="PTHR24223">
    <property type="entry name" value="ATP-BINDING CASSETTE SUB-FAMILY C"/>
    <property type="match status" value="1"/>
</dbReference>
<feature type="transmembrane region" description="Helical" evidence="9">
    <location>
        <begin position="385"/>
        <end position="409"/>
    </location>
</feature>
<feature type="transmembrane region" description="Helical" evidence="9">
    <location>
        <begin position="894"/>
        <end position="918"/>
    </location>
</feature>
<dbReference type="GO" id="GO:0016887">
    <property type="term" value="F:ATP hydrolysis activity"/>
    <property type="evidence" value="ECO:0007669"/>
    <property type="project" value="InterPro"/>
</dbReference>
<feature type="transmembrane region" description="Helical" evidence="9">
    <location>
        <begin position="1114"/>
        <end position="1139"/>
    </location>
</feature>
<evidence type="ECO:0000256" key="5">
    <source>
        <dbReference type="ARBA" id="ARBA00022741"/>
    </source>
</evidence>
<evidence type="ECO:0008006" key="14">
    <source>
        <dbReference type="Google" id="ProtNLM"/>
    </source>
</evidence>
<evidence type="ECO:0000256" key="8">
    <source>
        <dbReference type="ARBA" id="ARBA00023136"/>
    </source>
</evidence>
<dbReference type="GO" id="GO:0016020">
    <property type="term" value="C:membrane"/>
    <property type="evidence" value="ECO:0007669"/>
    <property type="project" value="UniProtKB-SubCell"/>
</dbReference>
<feature type="transmembrane region" description="Helical" evidence="9">
    <location>
        <begin position="1071"/>
        <end position="1102"/>
    </location>
</feature>
<evidence type="ECO:0000256" key="4">
    <source>
        <dbReference type="ARBA" id="ARBA00022692"/>
    </source>
</evidence>
<dbReference type="InterPro" id="IPR011527">
    <property type="entry name" value="ABC1_TM_dom"/>
</dbReference>
<dbReference type="PROSITE" id="PS50929">
    <property type="entry name" value="ABC_TM1F"/>
    <property type="match status" value="1"/>
</dbReference>
<feature type="transmembrane region" description="Helical" evidence="9">
    <location>
        <begin position="429"/>
        <end position="448"/>
    </location>
</feature>
<keyword evidence="4 9" id="KW-0812">Transmembrane</keyword>
<dbReference type="Gene3D" id="1.20.1560.10">
    <property type="entry name" value="ABC transporter type 1, transmembrane domain"/>
    <property type="match status" value="1"/>
</dbReference>
<evidence type="ECO:0000259" key="11">
    <source>
        <dbReference type="PROSITE" id="PS50929"/>
    </source>
</evidence>
<feature type="transmembrane region" description="Helical" evidence="9">
    <location>
        <begin position="952"/>
        <end position="979"/>
    </location>
</feature>
<comment type="subcellular location">
    <subcellularLocation>
        <location evidence="1">Membrane</location>
        <topology evidence="1">Multi-pass membrane protein</topology>
    </subcellularLocation>
</comment>
<feature type="domain" description="ABC transporter" evidence="10">
    <location>
        <begin position="516"/>
        <end position="753"/>
    </location>
</feature>
<keyword evidence="5" id="KW-0547">Nucleotide-binding</keyword>
<dbReference type="InterPro" id="IPR027417">
    <property type="entry name" value="P-loop_NTPase"/>
</dbReference>
<keyword evidence="6" id="KW-0067">ATP-binding</keyword>
<sequence>MNKRSSERTLILEEEPESLFWDSQVYRKLDFKNLKKKSFRYYDDTSFLKYIFFHWVNKWAFVLSKKYVEPYKYHPLQVSDQILKWEPIFSKHVSDGLVRLDLYEATKFSKKPVRPYRSVLLRAIVLTCWKRASVLFSGLVFGIVLSLSISILIKKLLEILNDHSIHIGYTILLLFAIITLHIFSGVLLENINFYICRMIYTFHYLYAIVAYRHCLSHRRSYYNNIDGSNQLNTCNEVLHSCLPDSPCSKNPLFCPALRYQSKEMSPKIFTYVFYDSFYIASALEYVEHFVQFLGNFIYGVYLMSKHVKANLWALYLAGALFLFFMVVIEIFNAVIYKFILYVRDYKVTKYNDILGSLSIIKKMLIDDIGFNIITRTRNDELSLVFVKNFITLLNMCIYSTWINTSFYIIKRYFVKSVNDVNVISDIDTAGFMTTFYIYMKIVGSMFLIPRAINVFGMGYASYRRLNKYLSGCSPNFYAADNKFTGSTKTSYNIIELTTQLPKDIVVYYKDASFTWVHTRDDLLNKNYDIFLKDVNFVLKRGDIAIITGSQGSGKSNFIKTMLGEMTLVGGSMAVVPLHTSMPIFYASQDIFLQQGTIRSNIVFGYKFDEQLYNTVLKAVELELDISTWDKGDLRVVSDNAHSLSGGQRVRVELARAIYAYLVFHKVNKEYNNSKCSFLMCLDASFQCLDPYVIKIMFNNLFNVRTGLLVKDDLSVVLSSSKQGLQTCMNPSDPNQFPNVPIYNIKTKELKFFSNLHDFMKNNKHDGDFNFSTFAKPGPYTLNSLNNNMLGICLSSANSKCGRAEVNKEIYRESFKTYVKDHLAGIKFNPYFVYMKPALFTFSMYIILTVALSAMDYGKFILSTNLSDYIINNINEYDKGNYVDLDKVKTHTNSALGVTVMFVSIIIILSFLATVAISVGSLISCRKLHEYCIKTMFNYSSSVVKIKKQISQVLTFISCDLMMIDDITGLFFALLLFSFIQTVTNIITLFYVIPFSIPFIAVTIILTYVYVLRRYIGSVSTLNFGFFESLAHLNTVIERTILGSPVYRSFNRNSDLIRDFLEQRDYNARTKFLFAAVVSWSTVVFTWMFSITTFIILVIPIVLDKYSKYKMTVGYFGLALSLCTNVIKSYSNFALIYACVQMLMGSIERFQYFIPLGQKLTFDPCPNTHEEYVVNQSDKKVSFLDKKQLLKRRSIEFRAENKKFYRLRKFFYHPRIHFLDVDRYLSSDHSGIKLQNVCIYASLDRNSDNMILKHLSVSAHKSEIIGVIGKTGAGKTTLLSALQNINENRTGHVVLDGKDLNDLPKVVLRQVIGVVPQLPFLFKGWTIRRFLDPRNLFPDHEIYEALDKCSFLEFVNTLPGSKGLDTVIIPDGDLIDSHSDTNQSKNRSENENNYIELNKHYFGNCKLLSSTQIRTLMFARLVLYKDFYRMIVVDEPPQEDLAEEKRAKSDDQGIEIYNLLRKYFGHCTTFVTAHDVKVLKTCTSVWVIHEGSLVKTCKASDIAANESIASIIEECVKYS</sequence>
<dbReference type="InterPro" id="IPR050173">
    <property type="entry name" value="ABC_transporter_C-like"/>
</dbReference>
<keyword evidence="3" id="KW-0813">Transport</keyword>
<dbReference type="SUPFAM" id="SSF90123">
    <property type="entry name" value="ABC transporter transmembrane region"/>
    <property type="match status" value="1"/>
</dbReference>
<dbReference type="GeneID" id="20714848"/>
<dbReference type="EMBL" id="AP011947">
    <property type="protein sequence ID" value="BAM40465.1"/>
    <property type="molecule type" value="Genomic_DNA"/>
</dbReference>
<evidence type="ECO:0000256" key="1">
    <source>
        <dbReference type="ARBA" id="ARBA00004141"/>
    </source>
</evidence>
<dbReference type="InterPro" id="IPR003439">
    <property type="entry name" value="ABC_transporter-like_ATP-bd"/>
</dbReference>
<comment type="similarity">
    <text evidence="2">Belongs to the ABC transporter superfamily. ABCC family. Conjugate transporter (TC 3.A.1.208) subfamily.</text>
</comment>
<dbReference type="RefSeq" id="XP_009690766.1">
    <property type="nucleotide sequence ID" value="XM_009692471.1"/>
</dbReference>
<keyword evidence="7 9" id="KW-1133">Transmembrane helix</keyword>
<feature type="transmembrane region" description="Helical" evidence="9">
    <location>
        <begin position="132"/>
        <end position="153"/>
    </location>
</feature>
<dbReference type="SUPFAM" id="SSF52540">
    <property type="entry name" value="P-loop containing nucleoside triphosphate hydrolases"/>
    <property type="match status" value="2"/>
</dbReference>
<accession>J4D7Z4</accession>
<dbReference type="STRING" id="869250.J4D7Z4"/>
<organism evidence="12 13">
    <name type="scientific">Theileria orientalis strain Shintoku</name>
    <dbReference type="NCBI Taxonomy" id="869250"/>
    <lineage>
        <taxon>Eukaryota</taxon>
        <taxon>Sar</taxon>
        <taxon>Alveolata</taxon>
        <taxon>Apicomplexa</taxon>
        <taxon>Aconoidasida</taxon>
        <taxon>Piroplasmida</taxon>
        <taxon>Theileriidae</taxon>
        <taxon>Theileria</taxon>
    </lineage>
</organism>
<gene>
    <name evidence="12" type="ORF">TOT_020000721</name>
</gene>
<dbReference type="VEuPathDB" id="PiroplasmaDB:TOT_020000721"/>
<feature type="domain" description="ABC transporter" evidence="10">
    <location>
        <begin position="1231"/>
        <end position="1514"/>
    </location>
</feature>
<evidence type="ECO:0000256" key="6">
    <source>
        <dbReference type="ARBA" id="ARBA00022840"/>
    </source>
</evidence>
<feature type="transmembrane region" description="Helical" evidence="9">
    <location>
        <begin position="312"/>
        <end position="336"/>
    </location>
</feature>
<dbReference type="InterPro" id="IPR036640">
    <property type="entry name" value="ABC1_TM_sf"/>
</dbReference>
<dbReference type="Proteomes" id="UP000003786">
    <property type="component" value="Chromosome 2"/>
</dbReference>
<dbReference type="Gene3D" id="3.40.50.300">
    <property type="entry name" value="P-loop containing nucleotide triphosphate hydrolases"/>
    <property type="match status" value="2"/>
</dbReference>
<feature type="domain" description="ABC transmembrane type-1" evidence="11">
    <location>
        <begin position="845"/>
        <end position="1126"/>
    </location>
</feature>
<dbReference type="PROSITE" id="PS50893">
    <property type="entry name" value="ABC_TRANSPORTER_2"/>
    <property type="match status" value="2"/>
</dbReference>
<feature type="transmembrane region" description="Helical" evidence="9">
    <location>
        <begin position="165"/>
        <end position="188"/>
    </location>
</feature>
<keyword evidence="13" id="KW-1185">Reference proteome</keyword>
<dbReference type="PANTHER" id="PTHR24223:SF456">
    <property type="entry name" value="MULTIDRUG RESISTANCE-ASSOCIATED PROTEIN LETHAL(2)03659"/>
    <property type="match status" value="1"/>
</dbReference>
<keyword evidence="8 9" id="KW-0472">Membrane</keyword>
<dbReference type="OrthoDB" id="6500128at2759"/>
<dbReference type="PROSITE" id="PS00211">
    <property type="entry name" value="ABC_TRANSPORTER_1"/>
    <property type="match status" value="1"/>
</dbReference>
<evidence type="ECO:0000313" key="13">
    <source>
        <dbReference type="Proteomes" id="UP000003786"/>
    </source>
</evidence>
<name>J4D7Z4_THEOR</name>
<evidence type="ECO:0000256" key="9">
    <source>
        <dbReference type="SAM" id="Phobius"/>
    </source>
</evidence>
<evidence type="ECO:0000256" key="3">
    <source>
        <dbReference type="ARBA" id="ARBA00022448"/>
    </source>
</evidence>
<proteinExistence type="inferred from homology"/>
<feature type="transmembrane region" description="Helical" evidence="9">
    <location>
        <begin position="836"/>
        <end position="854"/>
    </location>
</feature>